<evidence type="ECO:0000256" key="2">
    <source>
        <dbReference type="ARBA" id="ARBA00022801"/>
    </source>
</evidence>
<gene>
    <name evidence="5" type="ORF">SAMD00023353_3500870</name>
</gene>
<organism evidence="5">
    <name type="scientific">Rosellinia necatrix</name>
    <name type="common">White root-rot fungus</name>
    <dbReference type="NCBI Taxonomy" id="77044"/>
    <lineage>
        <taxon>Eukaryota</taxon>
        <taxon>Fungi</taxon>
        <taxon>Dikarya</taxon>
        <taxon>Ascomycota</taxon>
        <taxon>Pezizomycotina</taxon>
        <taxon>Sordariomycetes</taxon>
        <taxon>Xylariomycetidae</taxon>
        <taxon>Xylariales</taxon>
        <taxon>Xylariaceae</taxon>
        <taxon>Rosellinia</taxon>
    </lineage>
</organism>
<evidence type="ECO:0000313" key="6">
    <source>
        <dbReference type="Proteomes" id="UP000054516"/>
    </source>
</evidence>
<keyword evidence="6" id="KW-1185">Reference proteome</keyword>
<comment type="similarity">
    <text evidence="1">Belongs to the 'GDXG' lipolytic enzyme family.</text>
</comment>
<dbReference type="InterPro" id="IPR029058">
    <property type="entry name" value="AB_hydrolase_fold"/>
</dbReference>
<evidence type="ECO:0000313" key="5">
    <source>
        <dbReference type="EMBL" id="GAW26531.1"/>
    </source>
</evidence>
<proteinExistence type="inferred from homology"/>
<dbReference type="GO" id="GO:0016787">
    <property type="term" value="F:hydrolase activity"/>
    <property type="evidence" value="ECO:0007669"/>
    <property type="project" value="UniProtKB-KW"/>
</dbReference>
<keyword evidence="2 5" id="KW-0378">Hydrolase</keyword>
<evidence type="ECO:0000256" key="3">
    <source>
        <dbReference type="PROSITE-ProRule" id="PRU10038"/>
    </source>
</evidence>
<evidence type="ECO:0000256" key="1">
    <source>
        <dbReference type="ARBA" id="ARBA00010515"/>
    </source>
</evidence>
<sequence>MLRHGYGRSPVHWHEYKDKRFQGIWIMDDPVKRPDLCVYYAHGGGFSMGSSYFYLEFLFAWLDLLKKAGYNNPSIFALEYTLVPDGSFPKQLEEATAGYEHVLSMVGEPGRVCISGDSAGATIVLSLLLHLANMDHRVDKVNGAGKRWLRKPALAVLISPWVTLASDRYRNTESDYLDAGQLHTYAKQYAGDVVLANNHLLSPGLCRDILMWQQACPSQGILIAYGHEEVFAPDIEALVQFWKKGGMEITSRGELGGIHAWPVVSLFLSESNRRLEGLNVLVQGIRANI</sequence>
<dbReference type="OMA" id="YLEFLMA"/>
<dbReference type="PANTHER" id="PTHR48081">
    <property type="entry name" value="AB HYDROLASE SUPERFAMILY PROTEIN C4A8.06C"/>
    <property type="match status" value="1"/>
</dbReference>
<dbReference type="InterPro" id="IPR050300">
    <property type="entry name" value="GDXG_lipolytic_enzyme"/>
</dbReference>
<dbReference type="InterPro" id="IPR013094">
    <property type="entry name" value="AB_hydrolase_3"/>
</dbReference>
<dbReference type="PROSITE" id="PS01174">
    <property type="entry name" value="LIPASE_GDXG_SER"/>
    <property type="match status" value="1"/>
</dbReference>
<reference evidence="5" key="1">
    <citation type="submission" date="2016-03" db="EMBL/GenBank/DDBJ databases">
        <title>Draft genome sequence of Rosellinia necatrix.</title>
        <authorList>
            <person name="Kanematsu S."/>
        </authorList>
    </citation>
    <scope>NUCLEOTIDE SEQUENCE [LARGE SCALE GENOMIC DNA]</scope>
    <source>
        <strain evidence="5">W97</strain>
    </source>
</reference>
<dbReference type="Proteomes" id="UP000054516">
    <property type="component" value="Unassembled WGS sequence"/>
</dbReference>
<protein>
    <submittedName>
        <fullName evidence="5">Putative alpha beta-hydrolase</fullName>
    </submittedName>
</protein>
<dbReference type="Pfam" id="PF07859">
    <property type="entry name" value="Abhydrolase_3"/>
    <property type="match status" value="1"/>
</dbReference>
<dbReference type="OrthoDB" id="408631at2759"/>
<evidence type="ECO:0000259" key="4">
    <source>
        <dbReference type="Pfam" id="PF07859"/>
    </source>
</evidence>
<dbReference type="STRING" id="77044.A0A1S8A900"/>
<name>A0A1S8A900_ROSNE</name>
<dbReference type="SUPFAM" id="SSF53474">
    <property type="entry name" value="alpha/beta-Hydrolases"/>
    <property type="match status" value="1"/>
</dbReference>
<dbReference type="InterPro" id="IPR033140">
    <property type="entry name" value="Lipase_GDXG_put_SER_AS"/>
</dbReference>
<dbReference type="Gene3D" id="3.40.50.1820">
    <property type="entry name" value="alpha/beta hydrolase"/>
    <property type="match status" value="1"/>
</dbReference>
<feature type="active site" evidence="3">
    <location>
        <position position="118"/>
    </location>
</feature>
<dbReference type="AlphaFoldDB" id="A0A1S8A900"/>
<accession>A0A1S8A900</accession>
<feature type="domain" description="Alpha/beta hydrolase fold-3" evidence="4">
    <location>
        <begin position="38"/>
        <end position="261"/>
    </location>
</feature>
<dbReference type="EMBL" id="DF977480">
    <property type="protein sequence ID" value="GAW26531.1"/>
    <property type="molecule type" value="Genomic_DNA"/>
</dbReference>
<dbReference type="PANTHER" id="PTHR48081:SF2">
    <property type="entry name" value="ALPHA_BETA-HYDROLASE"/>
    <property type="match status" value="1"/>
</dbReference>